<evidence type="ECO:0000256" key="1">
    <source>
        <dbReference type="ARBA" id="ARBA00022603"/>
    </source>
</evidence>
<dbReference type="Pfam" id="PF22458">
    <property type="entry name" value="RsmF-B_ferredox"/>
    <property type="match status" value="1"/>
</dbReference>
<dbReference type="InterPro" id="IPR049560">
    <property type="entry name" value="MeTrfase_RsmB-F_NOP2_cat"/>
</dbReference>
<dbReference type="Gene3D" id="3.40.50.150">
    <property type="entry name" value="Vaccinia Virus protein VP39"/>
    <property type="match status" value="1"/>
</dbReference>
<dbReference type="AlphaFoldDB" id="A0A0H3UAC1"/>
<dbReference type="InterPro" id="IPR001678">
    <property type="entry name" value="MeTrfase_RsmB-F_NOP2_dom"/>
</dbReference>
<protein>
    <submittedName>
        <fullName evidence="7">Putative Fmu (Sun) domain-containing protein</fullName>
    </submittedName>
</protein>
<evidence type="ECO:0000259" key="6">
    <source>
        <dbReference type="PROSITE" id="PS51686"/>
    </source>
</evidence>
<keyword evidence="2 5" id="KW-0808">Transferase</keyword>
<dbReference type="GO" id="GO:0003723">
    <property type="term" value="F:RNA binding"/>
    <property type="evidence" value="ECO:0007669"/>
    <property type="project" value="UniProtKB-UniRule"/>
</dbReference>
<dbReference type="PROSITE" id="PS51686">
    <property type="entry name" value="SAM_MT_RSMB_NOP"/>
    <property type="match status" value="1"/>
</dbReference>
<reference evidence="7" key="1">
    <citation type="submission" date="2013-08" db="EMBL/GenBank/DDBJ databases">
        <title>Comparison of modified E. coli strains.</title>
        <authorList>
            <person name="Juergensen J."/>
            <person name="Bonge A."/>
            <person name="Streit W.R."/>
        </authorList>
    </citation>
    <scope>NUCLEOTIDE SEQUENCE</scope>
</reference>
<dbReference type="SUPFAM" id="SSF48013">
    <property type="entry name" value="NusB-like"/>
    <property type="match status" value="1"/>
</dbReference>
<dbReference type="InterPro" id="IPR035926">
    <property type="entry name" value="NusB-like_sf"/>
</dbReference>
<dbReference type="InterPro" id="IPR054728">
    <property type="entry name" value="RsmB-like_ferredoxin"/>
</dbReference>
<dbReference type="GO" id="GO:0008173">
    <property type="term" value="F:RNA methyltransferase activity"/>
    <property type="evidence" value="ECO:0007669"/>
    <property type="project" value="InterPro"/>
</dbReference>
<keyword evidence="1 5" id="KW-0489">Methyltransferase</keyword>
<dbReference type="InterPro" id="IPR029063">
    <property type="entry name" value="SAM-dependent_MTases_sf"/>
</dbReference>
<dbReference type="InterPro" id="IPR006027">
    <property type="entry name" value="NusB_RsmB_TIM44"/>
</dbReference>
<dbReference type="Pfam" id="PF01189">
    <property type="entry name" value="Methyltr_RsmB-F"/>
    <property type="match status" value="1"/>
</dbReference>
<dbReference type="SUPFAM" id="SSF53335">
    <property type="entry name" value="S-adenosyl-L-methionine-dependent methyltransferases"/>
    <property type="match status" value="1"/>
</dbReference>
<sequence>MEIALGVCRRHLYLEYFIKTLVKKMPLPELQIVLEMGLFQMFFMNVPDYAAVSTSVELSKVIGFGDGAGRLINGVLGGAKKAGLPQMPPQRVRRVSIENSVPEWIVRRWFDVYGGDAAEALAKKTLDRPTEWLRVNLQKTSAPKLAQKLGFENASILYDRYIEVPSDTKLKPILESDSFSKGEFSFQNPSAYDVVKLLDLKPGLKVWDACAAPGGKTALMAEMDSSLDILASDNSENRLTKMQDLKNRLGLENIRMECIDLAAMKSVGTSQTLKNKNAFDRILLDVPCSNMGVIARRPEAIYRLTQNSLKELAELQLKILENAAGYLAEREGARLVYATCSPDPMETTQVIAKFLKSHPEFEKVDDAVLPGSRDSRFDGFFAQALRKKA</sequence>
<evidence type="ECO:0000256" key="3">
    <source>
        <dbReference type="ARBA" id="ARBA00022691"/>
    </source>
</evidence>
<dbReference type="PANTHER" id="PTHR22807:SF61">
    <property type="entry name" value="NOL1_NOP2_SUN FAMILY PROTEIN _ ANTITERMINATION NUSB DOMAIN-CONTAINING PROTEIN"/>
    <property type="match status" value="1"/>
</dbReference>
<feature type="binding site" evidence="5">
    <location>
        <position position="285"/>
    </location>
    <ligand>
        <name>S-adenosyl-L-methionine</name>
        <dbReference type="ChEBI" id="CHEBI:59789"/>
    </ligand>
</feature>
<feature type="binding site" evidence="5">
    <location>
        <begin position="210"/>
        <end position="216"/>
    </location>
    <ligand>
        <name>S-adenosyl-L-methionine</name>
        <dbReference type="ChEBI" id="CHEBI:59789"/>
    </ligand>
</feature>
<dbReference type="CDD" id="cd02440">
    <property type="entry name" value="AdoMet_MTases"/>
    <property type="match status" value="1"/>
</dbReference>
<feature type="domain" description="SAM-dependent MTase RsmB/NOP-type" evidence="6">
    <location>
        <begin position="121"/>
        <end position="389"/>
    </location>
</feature>
<evidence type="ECO:0000256" key="4">
    <source>
        <dbReference type="ARBA" id="ARBA00022884"/>
    </source>
</evidence>
<evidence type="ECO:0000256" key="2">
    <source>
        <dbReference type="ARBA" id="ARBA00022679"/>
    </source>
</evidence>
<evidence type="ECO:0000313" key="7">
    <source>
        <dbReference type="EMBL" id="AIF26427.1"/>
    </source>
</evidence>
<feature type="binding site" evidence="5">
    <location>
        <position position="260"/>
    </location>
    <ligand>
        <name>S-adenosyl-L-methionine</name>
        <dbReference type="ChEBI" id="CHEBI:59789"/>
    </ligand>
</feature>
<dbReference type="InterPro" id="IPR023267">
    <property type="entry name" value="RCMT"/>
</dbReference>
<accession>A0A0H3UAC1</accession>
<keyword evidence="3 5" id="KW-0949">S-adenosyl-L-methionine</keyword>
<dbReference type="Gene3D" id="3.30.70.1170">
    <property type="entry name" value="Sun protein, domain 3"/>
    <property type="match status" value="1"/>
</dbReference>
<keyword evidence="4 5" id="KW-0694">RNA-binding</keyword>
<dbReference type="PANTHER" id="PTHR22807">
    <property type="entry name" value="NOP2 YEAST -RELATED NOL1/NOP2/FMU SUN DOMAIN-CONTAINING"/>
    <property type="match status" value="1"/>
</dbReference>
<proteinExistence type="inferred from homology"/>
<dbReference type="Pfam" id="PF01029">
    <property type="entry name" value="NusB"/>
    <property type="match status" value="1"/>
</dbReference>
<evidence type="ECO:0000256" key="5">
    <source>
        <dbReference type="PROSITE-ProRule" id="PRU01023"/>
    </source>
</evidence>
<dbReference type="EMBL" id="KF540231">
    <property type="protein sequence ID" value="AIF26427.1"/>
    <property type="molecule type" value="Genomic_DNA"/>
</dbReference>
<name>A0A0H3UAC1_9BACT</name>
<dbReference type="PRINTS" id="PR02008">
    <property type="entry name" value="RCMTFAMILY"/>
</dbReference>
<dbReference type="Gene3D" id="1.10.940.10">
    <property type="entry name" value="NusB-like"/>
    <property type="match status" value="1"/>
</dbReference>
<feature type="active site" description="Nucleophile" evidence="5">
    <location>
        <position position="340"/>
    </location>
</feature>
<feature type="binding site" evidence="5">
    <location>
        <position position="233"/>
    </location>
    <ligand>
        <name>S-adenosyl-L-methionine</name>
        <dbReference type="ChEBI" id="CHEBI:59789"/>
    </ligand>
</feature>
<comment type="similarity">
    <text evidence="5">Belongs to the class I-like SAM-binding methyltransferase superfamily. RsmB/NOP family.</text>
</comment>
<organism evidence="7">
    <name type="scientific">uncultured bacterium fosmid pJB18D1_contig I</name>
    <dbReference type="NCBI Taxonomy" id="1478057"/>
    <lineage>
        <taxon>Bacteria</taxon>
        <taxon>environmental samples</taxon>
    </lineage>
</organism>
<dbReference type="GO" id="GO:0006355">
    <property type="term" value="P:regulation of DNA-templated transcription"/>
    <property type="evidence" value="ECO:0007669"/>
    <property type="project" value="InterPro"/>
</dbReference>
<dbReference type="GO" id="GO:0001510">
    <property type="term" value="P:RNA methylation"/>
    <property type="evidence" value="ECO:0007669"/>
    <property type="project" value="InterPro"/>
</dbReference>